<feature type="domain" description="FAD-binding" evidence="4">
    <location>
        <begin position="3"/>
        <end position="331"/>
    </location>
</feature>
<dbReference type="Gene3D" id="3.30.70.2450">
    <property type="match status" value="1"/>
</dbReference>
<accession>A0AAU2W380</accession>
<dbReference type="Gene3D" id="3.50.50.60">
    <property type="entry name" value="FAD/NAD(P)-binding domain"/>
    <property type="match status" value="1"/>
</dbReference>
<proteinExistence type="predicted"/>
<comment type="cofactor">
    <cofactor evidence="1">
        <name>FAD</name>
        <dbReference type="ChEBI" id="CHEBI:57692"/>
    </cofactor>
</comment>
<evidence type="ECO:0000256" key="3">
    <source>
        <dbReference type="ARBA" id="ARBA00022827"/>
    </source>
</evidence>
<dbReference type="InterPro" id="IPR036188">
    <property type="entry name" value="FAD/NAD-bd_sf"/>
</dbReference>
<organism evidence="5">
    <name type="scientific">Streptomyces sp. NBC_00008</name>
    <dbReference type="NCBI Taxonomy" id="2903610"/>
    <lineage>
        <taxon>Bacteria</taxon>
        <taxon>Bacillati</taxon>
        <taxon>Actinomycetota</taxon>
        <taxon>Actinomycetes</taxon>
        <taxon>Kitasatosporales</taxon>
        <taxon>Streptomycetaceae</taxon>
        <taxon>Streptomyces</taxon>
    </lineage>
</organism>
<protein>
    <submittedName>
        <fullName evidence="5">FAD-dependent monooxygenase</fullName>
    </submittedName>
</protein>
<sequence length="494" mass="52225">MDAPVIIVGAGPVGLALAAELRLGGVEVLVLDRLEKPSGESRSLGFTARAVELFDQRGLLPRFGDLGISAAGHFGGMPLDYSVLADAHFGARSVPQARTEQVLGDWAAELGVGVRRGWTVVGLHDDGDGVRVEAETPDGPRLLRCRYLVGCDGGRSLVRSAAGFEFRGTPSTREMLIADVAGCALRPRPIGERVPAGMVMSVPIGGGVDRIVVCEHGVPPRRRTRTPEFTELADAWERLTGEDLRVGTANWISSFGDATRQATEYRRGAVLLAGDAAHTHLPVGGQGLSVGVQDAMNLGWKLAAVVRGTAGPELLDTYHAERHPVGARLLVNTLAQGGLYLGGAEGEPLREVLADLMELPEVRRHLAAMVSGLDIRYDVGPGTHPLLGARVPKRELLGPDGPITTVAGLRTGRGVLLDLADDPQLRRTAEPWADRVDVVTAAPHRLPDGCPLAGTSALLLRPDGHIAWAAPGSGPLPDALARWFGTKHLATARQ</sequence>
<gene>
    <name evidence="5" type="ORF">OG398_38610</name>
</gene>
<evidence type="ECO:0000259" key="4">
    <source>
        <dbReference type="Pfam" id="PF01494"/>
    </source>
</evidence>
<dbReference type="EMBL" id="CP108314">
    <property type="protein sequence ID" value="WTW74197.1"/>
    <property type="molecule type" value="Genomic_DNA"/>
</dbReference>
<dbReference type="InterPro" id="IPR002938">
    <property type="entry name" value="FAD-bd"/>
</dbReference>
<name>A0AAU2W380_9ACTN</name>
<keyword evidence="5" id="KW-0503">Monooxygenase</keyword>
<dbReference type="InterPro" id="IPR050641">
    <property type="entry name" value="RIFMO-like"/>
</dbReference>
<evidence type="ECO:0000313" key="5">
    <source>
        <dbReference type="EMBL" id="WTW74197.1"/>
    </source>
</evidence>
<dbReference type="Pfam" id="PF01494">
    <property type="entry name" value="FAD_binding_3"/>
    <property type="match status" value="1"/>
</dbReference>
<reference evidence="5" key="1">
    <citation type="submission" date="2022-10" db="EMBL/GenBank/DDBJ databases">
        <title>The complete genomes of actinobacterial strains from the NBC collection.</title>
        <authorList>
            <person name="Joergensen T.S."/>
            <person name="Alvarez Arevalo M."/>
            <person name="Sterndorff E.B."/>
            <person name="Faurdal D."/>
            <person name="Vuksanovic O."/>
            <person name="Mourched A.-S."/>
            <person name="Charusanti P."/>
            <person name="Shaw S."/>
            <person name="Blin K."/>
            <person name="Weber T."/>
        </authorList>
    </citation>
    <scope>NUCLEOTIDE SEQUENCE</scope>
    <source>
        <strain evidence="5">NBC_00008</strain>
    </source>
</reference>
<keyword evidence="5" id="KW-0560">Oxidoreductase</keyword>
<dbReference type="AlphaFoldDB" id="A0AAU2W380"/>
<keyword evidence="2" id="KW-0285">Flavoprotein</keyword>
<dbReference type="Gene3D" id="3.40.30.120">
    <property type="match status" value="1"/>
</dbReference>
<dbReference type="Pfam" id="PF21274">
    <property type="entry name" value="Rng_hyd_C"/>
    <property type="match status" value="1"/>
</dbReference>
<keyword evidence="3" id="KW-0274">FAD</keyword>
<dbReference type="PANTHER" id="PTHR43004:SF19">
    <property type="entry name" value="BINDING MONOOXYGENASE, PUTATIVE (JCVI)-RELATED"/>
    <property type="match status" value="1"/>
</dbReference>
<dbReference type="SUPFAM" id="SSF51905">
    <property type="entry name" value="FAD/NAD(P)-binding domain"/>
    <property type="match status" value="1"/>
</dbReference>
<dbReference type="PRINTS" id="PR00420">
    <property type="entry name" value="RNGMNOXGNASE"/>
</dbReference>
<evidence type="ECO:0000256" key="1">
    <source>
        <dbReference type="ARBA" id="ARBA00001974"/>
    </source>
</evidence>
<dbReference type="GO" id="GO:0016709">
    <property type="term" value="F:oxidoreductase activity, acting on paired donors, with incorporation or reduction of molecular oxygen, NAD(P)H as one donor, and incorporation of one atom of oxygen"/>
    <property type="evidence" value="ECO:0007669"/>
    <property type="project" value="UniProtKB-ARBA"/>
</dbReference>
<dbReference type="PANTHER" id="PTHR43004">
    <property type="entry name" value="TRK SYSTEM POTASSIUM UPTAKE PROTEIN"/>
    <property type="match status" value="1"/>
</dbReference>
<dbReference type="GO" id="GO:0071949">
    <property type="term" value="F:FAD binding"/>
    <property type="evidence" value="ECO:0007669"/>
    <property type="project" value="InterPro"/>
</dbReference>
<evidence type="ECO:0000256" key="2">
    <source>
        <dbReference type="ARBA" id="ARBA00022630"/>
    </source>
</evidence>